<reference evidence="1 2" key="1">
    <citation type="submission" date="2018-07" db="EMBL/GenBank/DDBJ databases">
        <title>The draft genome of Phyllobacterium salinisoli.</title>
        <authorList>
            <person name="Liu L."/>
            <person name="Li L."/>
            <person name="Zhang X."/>
            <person name="Liang L."/>
        </authorList>
    </citation>
    <scope>NUCLEOTIDE SEQUENCE [LARGE SCALE GENOMIC DNA]</scope>
    <source>
        <strain evidence="1 2">LLAN61</strain>
    </source>
</reference>
<dbReference type="AlphaFoldDB" id="A0A368K8Z9"/>
<proteinExistence type="predicted"/>
<sequence>MSEESLAVQRLIYSRLTSNASLLALLPADAIFDRNARPERFPCVVVGEAQTVGDDIDCGPSSEVYSTVHVWTKEEGFRSCKTIAGAVRRALWQAEGIFDGFRVLDTGFENSRFLRDPSGEHSHGIVTFFSPVEEA</sequence>
<comment type="caution">
    <text evidence="1">The sequence shown here is derived from an EMBL/GenBank/DDBJ whole genome shotgun (WGS) entry which is preliminary data.</text>
</comment>
<dbReference type="Pfam" id="PF11367">
    <property type="entry name" value="Tail_completion_gp17"/>
    <property type="match status" value="1"/>
</dbReference>
<dbReference type="Gene3D" id="3.30.2000.30">
    <property type="match status" value="1"/>
</dbReference>
<dbReference type="OrthoDB" id="7630456at2"/>
<dbReference type="InterPro" id="IPR053745">
    <property type="entry name" value="Viral_Tail_Comp_sf"/>
</dbReference>
<gene>
    <name evidence="1" type="ORF">DUT91_03505</name>
</gene>
<name>A0A368K8Z9_9HYPH</name>
<protein>
    <submittedName>
        <fullName evidence="1">DUF3168 domain-containing protein</fullName>
    </submittedName>
</protein>
<dbReference type="Proteomes" id="UP000253420">
    <property type="component" value="Unassembled WGS sequence"/>
</dbReference>
<accession>A0A368K8Z9</accession>
<dbReference type="InterPro" id="IPR021508">
    <property type="entry name" value="Gp17-like"/>
</dbReference>
<keyword evidence="2" id="KW-1185">Reference proteome</keyword>
<dbReference type="EMBL" id="QOZG01000001">
    <property type="protein sequence ID" value="RCS25838.1"/>
    <property type="molecule type" value="Genomic_DNA"/>
</dbReference>
<dbReference type="RefSeq" id="WP_114438929.1">
    <property type="nucleotide sequence ID" value="NZ_QOZG01000001.1"/>
</dbReference>
<evidence type="ECO:0000313" key="1">
    <source>
        <dbReference type="EMBL" id="RCS25838.1"/>
    </source>
</evidence>
<organism evidence="1 2">
    <name type="scientific">Phyllobacterium salinisoli</name>
    <dbReference type="NCBI Taxonomy" id="1899321"/>
    <lineage>
        <taxon>Bacteria</taxon>
        <taxon>Pseudomonadati</taxon>
        <taxon>Pseudomonadota</taxon>
        <taxon>Alphaproteobacteria</taxon>
        <taxon>Hyphomicrobiales</taxon>
        <taxon>Phyllobacteriaceae</taxon>
        <taxon>Phyllobacterium</taxon>
    </lineage>
</organism>
<evidence type="ECO:0000313" key="2">
    <source>
        <dbReference type="Proteomes" id="UP000253420"/>
    </source>
</evidence>